<accession>A0AAU8BVD8</accession>
<protein>
    <submittedName>
        <fullName evidence="1">Uncharacterized protein</fullName>
    </submittedName>
</protein>
<organism evidence="1">
    <name type="scientific">Salmonella phage PMBT29</name>
    <dbReference type="NCBI Taxonomy" id="3137286"/>
    <lineage>
        <taxon>Viruses</taxon>
    </lineage>
</organism>
<dbReference type="EMBL" id="PP554579">
    <property type="protein sequence ID" value="XCD29813.1"/>
    <property type="molecule type" value="Genomic_DNA"/>
</dbReference>
<proteinExistence type="predicted"/>
<evidence type="ECO:0000313" key="1">
    <source>
        <dbReference type="EMBL" id="XCD29813.1"/>
    </source>
</evidence>
<reference evidence="1" key="1">
    <citation type="submission" date="2024-03" db="EMBL/GenBank/DDBJ databases">
        <title>This phage originates from the Bacteriophage catalogue of the Bacteriophage Competence Centre, Department of Microbiology und Biotechnology, Max Rubner-Institut, Kiel, Germany.</title>
        <authorList>
            <person name="Sprotte S."/>
            <person name="Brinks E."/>
        </authorList>
    </citation>
    <scope>NUCLEOTIDE SEQUENCE</scope>
</reference>
<sequence length="31" mass="3352">MPPPEGLVMFLAIYIKLLINLSCRSVSSATS</sequence>
<name>A0AAU8BVD8_9VIRU</name>